<proteinExistence type="inferred from homology"/>
<evidence type="ECO:0000259" key="14">
    <source>
        <dbReference type="Pfam" id="PF07715"/>
    </source>
</evidence>
<dbReference type="InterPro" id="IPR039426">
    <property type="entry name" value="TonB-dep_rcpt-like"/>
</dbReference>
<dbReference type="InterPro" id="IPR000531">
    <property type="entry name" value="Beta-barrel_TonB"/>
</dbReference>
<feature type="compositionally biased region" description="Low complexity" evidence="12">
    <location>
        <begin position="20"/>
        <end position="35"/>
    </location>
</feature>
<evidence type="ECO:0000256" key="4">
    <source>
        <dbReference type="ARBA" id="ARBA00022452"/>
    </source>
</evidence>
<evidence type="ECO:0000256" key="5">
    <source>
        <dbReference type="ARBA" id="ARBA00022692"/>
    </source>
</evidence>
<dbReference type="Pfam" id="PF00593">
    <property type="entry name" value="TonB_dep_Rec_b-barrel"/>
    <property type="match status" value="1"/>
</dbReference>
<evidence type="ECO:0000256" key="1">
    <source>
        <dbReference type="ARBA" id="ARBA00004571"/>
    </source>
</evidence>
<dbReference type="Gene3D" id="2.40.170.20">
    <property type="entry name" value="TonB-dependent receptor, beta-barrel domain"/>
    <property type="match status" value="1"/>
</dbReference>
<keyword evidence="15" id="KW-0675">Receptor</keyword>
<dbReference type="RefSeq" id="WP_320498538.1">
    <property type="nucleotide sequence ID" value="NZ_JAXCLX010000001.1"/>
</dbReference>
<sequence length="685" mass="74567">MAEQPAGSGANSQVAQDGGATPPTEDPAAAPAEEPIFLEPLTVTGTKLPTPRNEVPATIDVISAEDLERSQPSTLGDILNDLPGVEVEGGPKGSQSQPNIRGFGGTGWGSNRVVTTIDGARQNTGAAHGGSMFIDPDVLKQVEVLKGTGSTLYGSGAIGGVLALTTKDAEDFLDDGDTFGFKVKGGFHSVNDEWLSSTTLAYKPVEQVDFLGNFTYRNGDDYEGGSGRNIEHSSTDIQNGLVKLGINPAEGHRLELSGLIFSDDEDILGTDVDNANFEYSADHEIRKSTATAHYSFDSPDTDLVNLQATLYRDDTDIRDDGKDYDRVTKTDLTTTGLDLFNTAEFDTDWAQHAFTLGTEYYHDAGEGRVNGEKQGQNPDATQDVVGIYAQYSMKLFDQLTITPGLRWDYYQTNPEGSDFDDRNDDRLSPKVGINWQPLEWASLYGSYSQGYRAPSIREMYISGTHFAIFGPFNNVFVPNPNLKPESTETWEGGIRLDFEDVLMAHDSLRFNAAYYNTDAKNFIDGDVTMDFGTFTFTTTPVNVPRAEIEGAEISLAYDSDYVFFGGSYARIRGDNKTDDEPLTSIPADKLMLTIGGKIPALDLSAGITNEIAWAQDRVADETLAVDGYHVVGLFASWVPDEGPLAGFRVDAGIENLFDNSYERYLALEEAPGRDYRVAVSYSASF</sequence>
<organism evidence="15 16">
    <name type="scientific">Dongia rigui</name>
    <dbReference type="NCBI Taxonomy" id="940149"/>
    <lineage>
        <taxon>Bacteria</taxon>
        <taxon>Pseudomonadati</taxon>
        <taxon>Pseudomonadota</taxon>
        <taxon>Alphaproteobacteria</taxon>
        <taxon>Rhodospirillales</taxon>
        <taxon>Dongiaceae</taxon>
        <taxon>Dongia</taxon>
    </lineage>
</organism>
<accession>A0ABU5DSH3</accession>
<evidence type="ECO:0000256" key="11">
    <source>
        <dbReference type="RuleBase" id="RU003357"/>
    </source>
</evidence>
<keyword evidence="8 10" id="KW-0472">Membrane</keyword>
<evidence type="ECO:0000313" key="15">
    <source>
        <dbReference type="EMBL" id="MDY0870355.1"/>
    </source>
</evidence>
<feature type="domain" description="TonB-dependent receptor plug" evidence="14">
    <location>
        <begin position="53"/>
        <end position="161"/>
    </location>
</feature>
<dbReference type="NCBIfam" id="TIGR01785">
    <property type="entry name" value="TonB-hemin"/>
    <property type="match status" value="1"/>
</dbReference>
<keyword evidence="9 10" id="KW-0998">Cell outer membrane</keyword>
<keyword evidence="3 10" id="KW-0813">Transport</keyword>
<dbReference type="EMBL" id="JAXCLX010000001">
    <property type="protein sequence ID" value="MDY0870355.1"/>
    <property type="molecule type" value="Genomic_DNA"/>
</dbReference>
<dbReference type="InterPro" id="IPR037066">
    <property type="entry name" value="Plug_dom_sf"/>
</dbReference>
<evidence type="ECO:0000313" key="16">
    <source>
        <dbReference type="Proteomes" id="UP001271769"/>
    </source>
</evidence>
<keyword evidence="5 10" id="KW-0812">Transmembrane</keyword>
<feature type="region of interest" description="Disordered" evidence="12">
    <location>
        <begin position="86"/>
        <end position="107"/>
    </location>
</feature>
<dbReference type="Gene3D" id="2.170.130.10">
    <property type="entry name" value="TonB-dependent receptor, plug domain"/>
    <property type="match status" value="1"/>
</dbReference>
<dbReference type="PANTHER" id="PTHR30069">
    <property type="entry name" value="TONB-DEPENDENT OUTER MEMBRANE RECEPTOR"/>
    <property type="match status" value="1"/>
</dbReference>
<dbReference type="InterPro" id="IPR012910">
    <property type="entry name" value="Plug_dom"/>
</dbReference>
<dbReference type="SUPFAM" id="SSF56935">
    <property type="entry name" value="Porins"/>
    <property type="match status" value="1"/>
</dbReference>
<reference evidence="15 16" key="1">
    <citation type="journal article" date="2013" name="Antonie Van Leeuwenhoek">
        <title>Dongia rigui sp. nov., isolated from freshwater of a large wetland in Korea.</title>
        <authorList>
            <person name="Baik K.S."/>
            <person name="Hwang Y.M."/>
            <person name="Choi J.S."/>
            <person name="Kwon J."/>
            <person name="Seong C.N."/>
        </authorList>
    </citation>
    <scope>NUCLEOTIDE SEQUENCE [LARGE SCALE GENOMIC DNA]</scope>
    <source>
        <strain evidence="15 16">04SU4-P</strain>
    </source>
</reference>
<evidence type="ECO:0000256" key="12">
    <source>
        <dbReference type="SAM" id="MobiDB-lite"/>
    </source>
</evidence>
<evidence type="ECO:0000256" key="7">
    <source>
        <dbReference type="ARBA" id="ARBA00023077"/>
    </source>
</evidence>
<name>A0ABU5DSH3_9PROT</name>
<feature type="domain" description="TonB-dependent receptor-like beta-barrel" evidence="13">
    <location>
        <begin position="270"/>
        <end position="656"/>
    </location>
</feature>
<protein>
    <submittedName>
        <fullName evidence="15">TonB-dependent hemoglobin/transferrin/lactoferrin family receptor</fullName>
    </submittedName>
</protein>
<comment type="similarity">
    <text evidence="2 10 11">Belongs to the TonB-dependent receptor family.</text>
</comment>
<dbReference type="InterPro" id="IPR011276">
    <property type="entry name" value="TonB_haem/Hb_rcpt"/>
</dbReference>
<keyword evidence="4 10" id="KW-1134">Transmembrane beta strand</keyword>
<evidence type="ECO:0000256" key="2">
    <source>
        <dbReference type="ARBA" id="ARBA00009810"/>
    </source>
</evidence>
<dbReference type="PROSITE" id="PS52016">
    <property type="entry name" value="TONB_DEPENDENT_REC_3"/>
    <property type="match status" value="1"/>
</dbReference>
<keyword evidence="7 11" id="KW-0798">TonB box</keyword>
<evidence type="ECO:0000256" key="3">
    <source>
        <dbReference type="ARBA" id="ARBA00022448"/>
    </source>
</evidence>
<evidence type="ECO:0000256" key="6">
    <source>
        <dbReference type="ARBA" id="ARBA00022729"/>
    </source>
</evidence>
<evidence type="ECO:0000259" key="13">
    <source>
        <dbReference type="Pfam" id="PF00593"/>
    </source>
</evidence>
<feature type="region of interest" description="Disordered" evidence="12">
    <location>
        <begin position="1"/>
        <end position="54"/>
    </location>
</feature>
<dbReference type="Proteomes" id="UP001271769">
    <property type="component" value="Unassembled WGS sequence"/>
</dbReference>
<dbReference type="PANTHER" id="PTHR30069:SF41">
    <property type="entry name" value="HEME_HEMOPEXIN UTILIZATION PROTEIN C"/>
    <property type="match status" value="1"/>
</dbReference>
<dbReference type="CDD" id="cd01347">
    <property type="entry name" value="ligand_gated_channel"/>
    <property type="match status" value="1"/>
</dbReference>
<dbReference type="InterPro" id="IPR036942">
    <property type="entry name" value="Beta-barrel_TonB_sf"/>
</dbReference>
<dbReference type="InterPro" id="IPR010949">
    <property type="entry name" value="TonB_Hb/transfer/lactofer_rcpt"/>
</dbReference>
<evidence type="ECO:0000256" key="10">
    <source>
        <dbReference type="PROSITE-ProRule" id="PRU01360"/>
    </source>
</evidence>
<dbReference type="NCBIfam" id="TIGR01786">
    <property type="entry name" value="TonB-hemlactrns"/>
    <property type="match status" value="1"/>
</dbReference>
<evidence type="ECO:0000256" key="8">
    <source>
        <dbReference type="ARBA" id="ARBA00023136"/>
    </source>
</evidence>
<keyword evidence="16" id="KW-1185">Reference proteome</keyword>
<comment type="subcellular location">
    <subcellularLocation>
        <location evidence="1 10">Cell outer membrane</location>
        <topology evidence="1 10">Multi-pass membrane protein</topology>
    </subcellularLocation>
</comment>
<evidence type="ECO:0000256" key="9">
    <source>
        <dbReference type="ARBA" id="ARBA00023237"/>
    </source>
</evidence>
<comment type="caution">
    <text evidence="15">The sequence shown here is derived from an EMBL/GenBank/DDBJ whole genome shotgun (WGS) entry which is preliminary data.</text>
</comment>
<keyword evidence="6" id="KW-0732">Signal</keyword>
<gene>
    <name evidence="15" type="ORF">SMD31_00385</name>
</gene>
<dbReference type="Pfam" id="PF07715">
    <property type="entry name" value="Plug"/>
    <property type="match status" value="1"/>
</dbReference>